<evidence type="ECO:0000313" key="5">
    <source>
        <dbReference type="EMBL" id="QMV42633.1"/>
    </source>
</evidence>
<gene>
    <name evidence="5" type="ORF">FPL14_16640</name>
</gene>
<dbReference type="Gene3D" id="3.40.190.10">
    <property type="entry name" value="Periplasmic binding protein-like II"/>
    <property type="match status" value="1"/>
</dbReference>
<dbReference type="RefSeq" id="WP_182298830.1">
    <property type="nucleotide sequence ID" value="NZ_CP041969.1"/>
</dbReference>
<dbReference type="Pfam" id="PF01547">
    <property type="entry name" value="SBP_bac_1"/>
    <property type="match status" value="1"/>
</dbReference>
<dbReference type="GO" id="GO:0042956">
    <property type="term" value="P:maltodextrin transmembrane transport"/>
    <property type="evidence" value="ECO:0007669"/>
    <property type="project" value="TreeGrafter"/>
</dbReference>
<dbReference type="KEGG" id="cchl:FPL14_16640"/>
<evidence type="ECO:0000256" key="3">
    <source>
        <dbReference type="ARBA" id="ARBA00022729"/>
    </source>
</evidence>
<dbReference type="PANTHER" id="PTHR30061">
    <property type="entry name" value="MALTOSE-BINDING PERIPLASMIC PROTEIN"/>
    <property type="match status" value="1"/>
</dbReference>
<dbReference type="GO" id="GO:0055052">
    <property type="term" value="C:ATP-binding cassette (ABC) transporter complex, substrate-binding subunit-containing"/>
    <property type="evidence" value="ECO:0007669"/>
    <property type="project" value="TreeGrafter"/>
</dbReference>
<dbReference type="GO" id="GO:1901982">
    <property type="term" value="F:maltose binding"/>
    <property type="evidence" value="ECO:0007669"/>
    <property type="project" value="TreeGrafter"/>
</dbReference>
<sequence>MRSLNWKMFIAMGLIICLAAACGAPATTNKENNQKSEGKAEGEKTVVTWLQWWKTEAGEEPLNELVAAFEAKHPNIKIDVQDLPFAQVHDKIVTLNSSGNTPDVIAISSPWVTEFAITGVTEPLDEYYDKMPEDFKENTKGPLWADWKGKHYSIGFFTGNMALFYNKKKLEEKNIQPPTTWEEYIDASIKLSDPSKNIFAMTGNIGSEPPSTITYEVWPYILQAGGKILDNGRPAFNTAEGVAGLEHFKSLIKTHKVATPGELSAGEKEKRSNFSAENTAFMYEGPWGIGIQRKANANLDFGIVPMPVGKQGGTVAGGTSVGITAKSKHKEEAWEFVSFLAGPEAQLIWAKSTNNFPHNKAALKDSYIQSDELLKVFADQFDWNPINPDLQMPQSNDLRKIFVTEVQNFLTDKKTAEQALNDAAAEWNKVFDKYK</sequence>
<evidence type="ECO:0000256" key="2">
    <source>
        <dbReference type="ARBA" id="ARBA00022448"/>
    </source>
</evidence>
<keyword evidence="2" id="KW-0813">Transport</keyword>
<comment type="similarity">
    <text evidence="1">Belongs to the bacterial solute-binding protein 1 family.</text>
</comment>
<dbReference type="AlphaFoldDB" id="A0A7G5C099"/>
<organism evidence="5 6">
    <name type="scientific">Cohnella cholangitidis</name>
    <dbReference type="NCBI Taxonomy" id="2598458"/>
    <lineage>
        <taxon>Bacteria</taxon>
        <taxon>Bacillati</taxon>
        <taxon>Bacillota</taxon>
        <taxon>Bacilli</taxon>
        <taxon>Bacillales</taxon>
        <taxon>Paenibacillaceae</taxon>
        <taxon>Cohnella</taxon>
    </lineage>
</organism>
<protein>
    <submittedName>
        <fullName evidence="5">Sugar ABC transporter substrate-binding protein</fullName>
    </submittedName>
</protein>
<name>A0A7G5C099_9BACL</name>
<dbReference type="InterPro" id="IPR006059">
    <property type="entry name" value="SBP"/>
</dbReference>
<dbReference type="SUPFAM" id="SSF53850">
    <property type="entry name" value="Periplasmic binding protein-like II"/>
    <property type="match status" value="1"/>
</dbReference>
<dbReference type="PROSITE" id="PS51257">
    <property type="entry name" value="PROKAR_LIPOPROTEIN"/>
    <property type="match status" value="1"/>
</dbReference>
<dbReference type="GO" id="GO:0015768">
    <property type="term" value="P:maltose transport"/>
    <property type="evidence" value="ECO:0007669"/>
    <property type="project" value="TreeGrafter"/>
</dbReference>
<feature type="chain" id="PRO_5028969391" evidence="4">
    <location>
        <begin position="27"/>
        <end position="435"/>
    </location>
</feature>
<dbReference type="EMBL" id="CP041969">
    <property type="protein sequence ID" value="QMV42633.1"/>
    <property type="molecule type" value="Genomic_DNA"/>
</dbReference>
<keyword evidence="6" id="KW-1185">Reference proteome</keyword>
<dbReference type="CDD" id="cd13585">
    <property type="entry name" value="PBP2_TMBP_like"/>
    <property type="match status" value="1"/>
</dbReference>
<evidence type="ECO:0000256" key="1">
    <source>
        <dbReference type="ARBA" id="ARBA00008520"/>
    </source>
</evidence>
<dbReference type="PANTHER" id="PTHR30061:SF50">
    <property type="entry name" value="MALTOSE_MALTODEXTRIN-BINDING PERIPLASMIC PROTEIN"/>
    <property type="match status" value="1"/>
</dbReference>
<evidence type="ECO:0000256" key="4">
    <source>
        <dbReference type="SAM" id="SignalP"/>
    </source>
</evidence>
<keyword evidence="3 4" id="KW-0732">Signal</keyword>
<proteinExistence type="inferred from homology"/>
<evidence type="ECO:0000313" key="6">
    <source>
        <dbReference type="Proteomes" id="UP000515679"/>
    </source>
</evidence>
<reference evidence="5 6" key="1">
    <citation type="submission" date="2019-07" db="EMBL/GenBank/DDBJ databases">
        <authorList>
            <person name="Kim J.K."/>
            <person name="Cheong H.-M."/>
            <person name="Choi Y."/>
            <person name="Hwang K.J."/>
            <person name="Lee S."/>
            <person name="Choi C."/>
        </authorList>
    </citation>
    <scope>NUCLEOTIDE SEQUENCE [LARGE SCALE GENOMIC DNA]</scope>
    <source>
        <strain evidence="5 6">KS 22</strain>
    </source>
</reference>
<feature type="signal peptide" evidence="4">
    <location>
        <begin position="1"/>
        <end position="26"/>
    </location>
</feature>
<dbReference type="Proteomes" id="UP000515679">
    <property type="component" value="Chromosome"/>
</dbReference>
<accession>A0A7G5C099</accession>